<evidence type="ECO:0000313" key="4">
    <source>
        <dbReference type="Proteomes" id="UP000308181"/>
    </source>
</evidence>
<gene>
    <name evidence="3" type="ORF">FA046_04675</name>
</gene>
<comment type="caution">
    <text evidence="3">The sequence shown here is derived from an EMBL/GenBank/DDBJ whole genome shotgun (WGS) entry which is preliminary data.</text>
</comment>
<proteinExistence type="predicted"/>
<dbReference type="SUPFAM" id="SSF54427">
    <property type="entry name" value="NTF2-like"/>
    <property type="match status" value="1"/>
</dbReference>
<keyword evidence="4" id="KW-1185">Reference proteome</keyword>
<organism evidence="3 4">
    <name type="scientific">Pedobacter cryophilus</name>
    <dbReference type="NCBI Taxonomy" id="2571271"/>
    <lineage>
        <taxon>Bacteria</taxon>
        <taxon>Pseudomonadati</taxon>
        <taxon>Bacteroidota</taxon>
        <taxon>Sphingobacteriia</taxon>
        <taxon>Sphingobacteriales</taxon>
        <taxon>Sphingobacteriaceae</taxon>
        <taxon>Pedobacter</taxon>
    </lineage>
</organism>
<evidence type="ECO:0000259" key="2">
    <source>
        <dbReference type="Pfam" id="PF14534"/>
    </source>
</evidence>
<dbReference type="AlphaFoldDB" id="A0A4U1C8F4"/>
<evidence type="ECO:0000313" key="3">
    <source>
        <dbReference type="EMBL" id="TKC00974.1"/>
    </source>
</evidence>
<dbReference type="RefSeq" id="WP_136825179.1">
    <property type="nucleotide sequence ID" value="NZ_SWBP01000001.1"/>
</dbReference>
<dbReference type="InterPro" id="IPR027843">
    <property type="entry name" value="DUF4440"/>
</dbReference>
<accession>A0A4U1C8F4</accession>
<feature type="chain" id="PRO_5020965548" evidence="1">
    <location>
        <begin position="21"/>
        <end position="141"/>
    </location>
</feature>
<dbReference type="Pfam" id="PF14534">
    <property type="entry name" value="DUF4440"/>
    <property type="match status" value="1"/>
</dbReference>
<protein>
    <submittedName>
        <fullName evidence="3">Nuclear transport factor 2 family protein</fullName>
    </submittedName>
</protein>
<dbReference type="EMBL" id="SWBP01000001">
    <property type="protein sequence ID" value="TKC00974.1"/>
    <property type="molecule type" value="Genomic_DNA"/>
</dbReference>
<feature type="domain" description="DUF4440" evidence="2">
    <location>
        <begin position="28"/>
        <end position="133"/>
    </location>
</feature>
<name>A0A4U1C8F4_9SPHI</name>
<dbReference type="Proteomes" id="UP000308181">
    <property type="component" value="Unassembled WGS sequence"/>
</dbReference>
<dbReference type="OrthoDB" id="5383110at2"/>
<dbReference type="InterPro" id="IPR032710">
    <property type="entry name" value="NTF2-like_dom_sf"/>
</dbReference>
<dbReference type="Gene3D" id="3.10.450.50">
    <property type="match status" value="1"/>
</dbReference>
<reference evidence="3 4" key="1">
    <citation type="submission" date="2019-04" db="EMBL/GenBank/DDBJ databases">
        <title>Pedobacter sp. AR-3-17 sp. nov., isolated from Arctic soil.</title>
        <authorList>
            <person name="Dahal R.H."/>
            <person name="Kim D.-U."/>
        </authorList>
    </citation>
    <scope>NUCLEOTIDE SEQUENCE [LARGE SCALE GENOMIC DNA]</scope>
    <source>
        <strain evidence="3 4">AR-3-17</strain>
    </source>
</reference>
<sequence length="141" mass="15230">MKKVIVFALLAMTLSYTALAQTKDEKVSAAVELLKQAMISGNQADLENIAATQLQYGHSSGKLEDKASFVKSIASGASDFVTIDLSEQTIKVTGKVAVVRHKLMAKTNDSGKPGEVKLGIMLVFAKEKGDWKLLARQAYKI</sequence>
<keyword evidence="1" id="KW-0732">Signal</keyword>
<evidence type="ECO:0000256" key="1">
    <source>
        <dbReference type="SAM" id="SignalP"/>
    </source>
</evidence>
<feature type="signal peptide" evidence="1">
    <location>
        <begin position="1"/>
        <end position="20"/>
    </location>
</feature>